<evidence type="ECO:0000313" key="1">
    <source>
        <dbReference type="EMBL" id="SCC31566.1"/>
    </source>
</evidence>
<dbReference type="AlphaFoldDB" id="A0A1C4DJJ2"/>
<sequence>MLDFRCVSTLQLENPYEVSAWRGYLAGFKGGTFNLRAKSLGLRAKFSI</sequence>
<dbReference type="Proteomes" id="UP000181997">
    <property type="component" value="Unassembled WGS sequence"/>
</dbReference>
<keyword evidence="2" id="KW-1185">Reference proteome</keyword>
<reference evidence="2" key="1">
    <citation type="submission" date="2016-08" db="EMBL/GenBank/DDBJ databases">
        <authorList>
            <person name="Varghese N."/>
            <person name="Submissions Spin"/>
        </authorList>
    </citation>
    <scope>NUCLEOTIDE SEQUENCE [LARGE SCALE GENOMIC DNA]</scope>
    <source>
        <strain evidence="2">SGD-1123</strain>
    </source>
</reference>
<name>A0A1C4DJJ2_9BACI</name>
<gene>
    <name evidence="1" type="ORF">GA0061094_3909</name>
</gene>
<evidence type="ECO:0000313" key="2">
    <source>
        <dbReference type="Proteomes" id="UP000181997"/>
    </source>
</evidence>
<accession>A0A1C4DJJ2</accession>
<proteinExistence type="predicted"/>
<organism evidence="1 2">
    <name type="scientific">[Bacillus] enclensis</name>
    <dbReference type="NCBI Taxonomy" id="1402860"/>
    <lineage>
        <taxon>Bacteria</taxon>
        <taxon>Bacillati</taxon>
        <taxon>Bacillota</taxon>
        <taxon>Bacilli</taxon>
        <taxon>Bacillales</taxon>
        <taxon>Bacillaceae</taxon>
        <taxon>Rossellomorea</taxon>
    </lineage>
</organism>
<dbReference type="EMBL" id="FMAU01000007">
    <property type="protein sequence ID" value="SCC31566.1"/>
    <property type="molecule type" value="Genomic_DNA"/>
</dbReference>
<protein>
    <submittedName>
        <fullName evidence="1">Uncharacterized protein</fullName>
    </submittedName>
</protein>